<keyword evidence="7 12" id="KW-0175">Coiled coil</keyword>
<comment type="similarity">
    <text evidence="10 11">Belongs to the TRAFAC class myosin-kinesin ATPase superfamily. Kinesin family.</text>
</comment>
<evidence type="ECO:0000256" key="4">
    <source>
        <dbReference type="ARBA" id="ARBA00022701"/>
    </source>
</evidence>
<dbReference type="GO" id="GO:0005524">
    <property type="term" value="F:ATP binding"/>
    <property type="evidence" value="ECO:0007669"/>
    <property type="project" value="UniProtKB-KW"/>
</dbReference>
<dbReference type="PROSITE" id="PS00411">
    <property type="entry name" value="KINESIN_MOTOR_1"/>
    <property type="match status" value="1"/>
</dbReference>
<gene>
    <name evidence="15" type="primary">KIF20A_0</name>
    <name evidence="15" type="ORF">N1851_016997</name>
</gene>
<dbReference type="InterPro" id="IPR047149">
    <property type="entry name" value="KIF11-like"/>
</dbReference>
<dbReference type="GO" id="GO:0005876">
    <property type="term" value="C:spindle microtubule"/>
    <property type="evidence" value="ECO:0007669"/>
    <property type="project" value="TreeGrafter"/>
</dbReference>
<evidence type="ECO:0000256" key="9">
    <source>
        <dbReference type="ARBA" id="ARBA00023212"/>
    </source>
</evidence>
<evidence type="ECO:0000256" key="5">
    <source>
        <dbReference type="ARBA" id="ARBA00022741"/>
    </source>
</evidence>
<keyword evidence="8 11" id="KW-0505">Motor protein</keyword>
<dbReference type="GO" id="GO:0072686">
    <property type="term" value="C:mitotic spindle"/>
    <property type="evidence" value="ECO:0007669"/>
    <property type="project" value="TreeGrafter"/>
</dbReference>
<dbReference type="PRINTS" id="PR00380">
    <property type="entry name" value="KINESINHEAVY"/>
</dbReference>
<keyword evidence="4 11" id="KW-0493">Microtubule</keyword>
<evidence type="ECO:0000256" key="1">
    <source>
        <dbReference type="ARBA" id="ARBA00004186"/>
    </source>
</evidence>
<evidence type="ECO:0000256" key="8">
    <source>
        <dbReference type="ARBA" id="ARBA00023175"/>
    </source>
</evidence>
<dbReference type="Gene3D" id="3.40.850.10">
    <property type="entry name" value="Kinesin motor domain"/>
    <property type="match status" value="1"/>
</dbReference>
<evidence type="ECO:0000313" key="16">
    <source>
        <dbReference type="Proteomes" id="UP001174136"/>
    </source>
</evidence>
<evidence type="ECO:0000256" key="13">
    <source>
        <dbReference type="SAM" id="MobiDB-lite"/>
    </source>
</evidence>
<dbReference type="GO" id="GO:0008017">
    <property type="term" value="F:microtubule binding"/>
    <property type="evidence" value="ECO:0007669"/>
    <property type="project" value="InterPro"/>
</dbReference>
<sequence>MKLLKINGTTVERISEFSLCDLAGSERCNKTKTFGERLKEAGNINNSLLILGKCISALRNNQTDRTKSGYIPFRESKLTKLFQTFFCGKGKASMIVNINQCASTYDETLHVMKFSAIAKQVVQVIPDKSLESLAPCLVDRDGNPLLRNRVVESQALDGYLSEEELLDEEDEADVSILPQEELLTVIENLRSKLLAERRKNMVQEMEIRKEMGDAMLQQLMESEELLSRKMVELKESYDEKLENTFDMYKEAIKEHAYQCAMNRIEDDYVPVDEFIAEEQKVEALRCKLSELENLMSSFRLSTHISTTDQSSQTGDGLSPNKGTDVESEARYERVYKEKCAVEKMCEDKQELIMSLEKQLVALNDTLKTVHGDYIDKLAELEIMRRKAEDQTRSIDDLLRENINKDHEIALQKEEVAKLSPKSPVKIKPKRGLLANIRDTVTSPRKTVIGRTLRTVRKTPTLGKKLSS</sequence>
<comment type="caution">
    <text evidence="10">Lacks conserved residue(s) required for the propagation of feature annotation.</text>
</comment>
<dbReference type="AlphaFoldDB" id="A0AA47MR39"/>
<dbReference type="SMART" id="SM00129">
    <property type="entry name" value="KISc"/>
    <property type="match status" value="1"/>
</dbReference>
<keyword evidence="3" id="KW-0597">Phosphoprotein</keyword>
<dbReference type="PANTHER" id="PTHR47970">
    <property type="entry name" value="KINESIN-LIKE PROTEIN KIF11"/>
    <property type="match status" value="1"/>
</dbReference>
<dbReference type="PROSITE" id="PS50067">
    <property type="entry name" value="KINESIN_MOTOR_2"/>
    <property type="match status" value="1"/>
</dbReference>
<evidence type="ECO:0000259" key="14">
    <source>
        <dbReference type="PROSITE" id="PS50067"/>
    </source>
</evidence>
<dbReference type="PANTHER" id="PTHR47970:SF29">
    <property type="entry name" value="KINESIN FAMILY MEMBER 20B"/>
    <property type="match status" value="1"/>
</dbReference>
<dbReference type="GO" id="GO:0007018">
    <property type="term" value="P:microtubule-based movement"/>
    <property type="evidence" value="ECO:0007669"/>
    <property type="project" value="InterPro"/>
</dbReference>
<proteinExistence type="inferred from homology"/>
<dbReference type="InterPro" id="IPR027417">
    <property type="entry name" value="P-loop_NTPase"/>
</dbReference>
<feature type="region of interest" description="Disordered" evidence="13">
    <location>
        <begin position="304"/>
        <end position="328"/>
    </location>
</feature>
<dbReference type="InterPro" id="IPR036961">
    <property type="entry name" value="Kinesin_motor_dom_sf"/>
</dbReference>
<keyword evidence="6 11" id="KW-0067">ATP-binding</keyword>
<feature type="domain" description="Kinesin motor" evidence="14">
    <location>
        <begin position="1"/>
        <end position="121"/>
    </location>
</feature>
<dbReference type="Pfam" id="PF00225">
    <property type="entry name" value="Kinesin"/>
    <property type="match status" value="1"/>
</dbReference>
<evidence type="ECO:0000256" key="2">
    <source>
        <dbReference type="ARBA" id="ARBA00022490"/>
    </source>
</evidence>
<dbReference type="GO" id="GO:0090307">
    <property type="term" value="P:mitotic spindle assembly"/>
    <property type="evidence" value="ECO:0007669"/>
    <property type="project" value="TreeGrafter"/>
</dbReference>
<dbReference type="InterPro" id="IPR019821">
    <property type="entry name" value="Kinesin_motor_CS"/>
</dbReference>
<evidence type="ECO:0000256" key="11">
    <source>
        <dbReference type="RuleBase" id="RU000394"/>
    </source>
</evidence>
<dbReference type="EMBL" id="JAOPHQ010003127">
    <property type="protein sequence ID" value="KAK0144655.1"/>
    <property type="molecule type" value="Genomic_DNA"/>
</dbReference>
<dbReference type="GO" id="GO:0005634">
    <property type="term" value="C:nucleus"/>
    <property type="evidence" value="ECO:0007669"/>
    <property type="project" value="TreeGrafter"/>
</dbReference>
<comment type="caution">
    <text evidence="15">The sequence shown here is derived from an EMBL/GenBank/DDBJ whole genome shotgun (WGS) entry which is preliminary data.</text>
</comment>
<keyword evidence="2" id="KW-0963">Cytoplasm</keyword>
<feature type="compositionally biased region" description="Polar residues" evidence="13">
    <location>
        <begin position="304"/>
        <end position="315"/>
    </location>
</feature>
<dbReference type="GO" id="GO:0051231">
    <property type="term" value="P:spindle elongation"/>
    <property type="evidence" value="ECO:0007669"/>
    <property type="project" value="TreeGrafter"/>
</dbReference>
<evidence type="ECO:0000256" key="6">
    <source>
        <dbReference type="ARBA" id="ARBA00022840"/>
    </source>
</evidence>
<accession>A0AA47MR39</accession>
<dbReference type="InterPro" id="IPR001752">
    <property type="entry name" value="Kinesin_motor_dom"/>
</dbReference>
<feature type="coiled-coil region" evidence="12">
    <location>
        <begin position="345"/>
        <end position="400"/>
    </location>
</feature>
<evidence type="ECO:0000313" key="15">
    <source>
        <dbReference type="EMBL" id="KAK0144655.1"/>
    </source>
</evidence>
<reference evidence="15" key="1">
    <citation type="journal article" date="2023" name="Front. Mar. Sci.">
        <title>A new Merluccius polli reference genome to investigate the effects of global change in West African waters.</title>
        <authorList>
            <person name="Mateo J.L."/>
            <person name="Blanco-Fernandez C."/>
            <person name="Garcia-Vazquez E."/>
            <person name="Machado-Schiaffino G."/>
        </authorList>
    </citation>
    <scope>NUCLEOTIDE SEQUENCE</scope>
    <source>
        <strain evidence="15">C29</strain>
        <tissue evidence="15">Fin</tissue>
    </source>
</reference>
<evidence type="ECO:0000256" key="12">
    <source>
        <dbReference type="SAM" id="Coils"/>
    </source>
</evidence>
<name>A0AA47MR39_MERPO</name>
<dbReference type="GO" id="GO:0008574">
    <property type="term" value="F:plus-end-directed microtubule motor activity"/>
    <property type="evidence" value="ECO:0007669"/>
    <property type="project" value="TreeGrafter"/>
</dbReference>
<evidence type="ECO:0000256" key="7">
    <source>
        <dbReference type="ARBA" id="ARBA00023054"/>
    </source>
</evidence>
<organism evidence="15 16">
    <name type="scientific">Merluccius polli</name>
    <name type="common">Benguela hake</name>
    <name type="synonym">Merluccius cadenati</name>
    <dbReference type="NCBI Taxonomy" id="89951"/>
    <lineage>
        <taxon>Eukaryota</taxon>
        <taxon>Metazoa</taxon>
        <taxon>Chordata</taxon>
        <taxon>Craniata</taxon>
        <taxon>Vertebrata</taxon>
        <taxon>Euteleostomi</taxon>
        <taxon>Actinopterygii</taxon>
        <taxon>Neopterygii</taxon>
        <taxon>Teleostei</taxon>
        <taxon>Neoteleostei</taxon>
        <taxon>Acanthomorphata</taxon>
        <taxon>Zeiogadaria</taxon>
        <taxon>Gadariae</taxon>
        <taxon>Gadiformes</taxon>
        <taxon>Gadoidei</taxon>
        <taxon>Merlucciidae</taxon>
        <taxon>Merluccius</taxon>
    </lineage>
</organism>
<dbReference type="Proteomes" id="UP001174136">
    <property type="component" value="Unassembled WGS sequence"/>
</dbReference>
<evidence type="ECO:0000256" key="3">
    <source>
        <dbReference type="ARBA" id="ARBA00022553"/>
    </source>
</evidence>
<keyword evidence="9" id="KW-0206">Cytoskeleton</keyword>
<keyword evidence="16" id="KW-1185">Reference proteome</keyword>
<dbReference type="SUPFAM" id="SSF52540">
    <property type="entry name" value="P-loop containing nucleoside triphosphate hydrolases"/>
    <property type="match status" value="1"/>
</dbReference>
<evidence type="ECO:0000256" key="10">
    <source>
        <dbReference type="PROSITE-ProRule" id="PRU00283"/>
    </source>
</evidence>
<comment type="subcellular location">
    <subcellularLocation>
        <location evidence="1">Cytoplasm</location>
        <location evidence="1">Cytoskeleton</location>
        <location evidence="1">Spindle</location>
    </subcellularLocation>
</comment>
<protein>
    <recommendedName>
        <fullName evidence="11">Kinesin-like protein</fullName>
    </recommendedName>
</protein>
<keyword evidence="5 11" id="KW-0547">Nucleotide-binding</keyword>